<reference evidence="1" key="2">
    <citation type="submission" date="2021-03" db="EMBL/GenBank/DDBJ databases">
        <authorList>
            <person name="Alouane T."/>
            <person name="Langin T."/>
            <person name="Bonhomme L."/>
        </authorList>
    </citation>
    <scope>NUCLEOTIDE SEQUENCE</scope>
    <source>
        <strain evidence="1">MDC_Fg202</strain>
    </source>
</reference>
<reference evidence="2" key="1">
    <citation type="submission" date="2019-04" db="EMBL/GenBank/DDBJ databases">
        <authorList>
            <person name="Melise S."/>
            <person name="Noan J."/>
            <person name="Okalmin O."/>
        </authorList>
    </citation>
    <scope>NUCLEOTIDE SEQUENCE</scope>
    <source>
        <strain evidence="2">FN9</strain>
    </source>
</reference>
<dbReference type="EMBL" id="CAJPIJ010000104">
    <property type="protein sequence ID" value="CAG1976898.1"/>
    <property type="molecule type" value="Genomic_DNA"/>
</dbReference>
<accession>A0A2H3G909</accession>
<evidence type="ECO:0000313" key="1">
    <source>
        <dbReference type="EMBL" id="CAG1976898.1"/>
    </source>
</evidence>
<sequence>MSPSTSFSHEYHFSSGNTTGDDTLAMGVTIPSSFKSRHHLKQTHDKILTNIKLKREEFGVMDAKDIRGSTEALDKTQRKSKVAVEKMTNAITLYYDNHAQYLKQRRQQAYDTLAELEGHEYKIKHLLVTVRYSVGPRVWWMNQRKDAKIQQLQDAVDKLQMSCFMARLTDGGREPNNIFAFV</sequence>
<dbReference type="EMBL" id="CAAKMV010000011">
    <property type="protein sequence ID" value="VIO52074.1"/>
    <property type="molecule type" value="Genomic_DNA"/>
</dbReference>
<evidence type="ECO:0000313" key="2">
    <source>
        <dbReference type="EMBL" id="VIO52074.1"/>
    </source>
</evidence>
<protein>
    <submittedName>
        <fullName evidence="1">Uncharacterized protein</fullName>
    </submittedName>
</protein>
<organism evidence="1 3">
    <name type="scientific">Gibberella zeae</name>
    <name type="common">Wheat head blight fungus</name>
    <name type="synonym">Fusarium graminearum</name>
    <dbReference type="NCBI Taxonomy" id="5518"/>
    <lineage>
        <taxon>Eukaryota</taxon>
        <taxon>Fungi</taxon>
        <taxon>Dikarya</taxon>
        <taxon>Ascomycota</taxon>
        <taxon>Pezizomycotina</taxon>
        <taxon>Sordariomycetes</taxon>
        <taxon>Hypocreomycetidae</taxon>
        <taxon>Hypocreales</taxon>
        <taxon>Nectriaceae</taxon>
        <taxon>Fusarium</taxon>
    </lineage>
</organism>
<proteinExistence type="predicted"/>
<name>A0A2H3G909_GIBZA</name>
<dbReference type="Proteomes" id="UP000746612">
    <property type="component" value="Unassembled WGS sequence"/>
</dbReference>
<evidence type="ECO:0000313" key="3">
    <source>
        <dbReference type="Proteomes" id="UP000746612"/>
    </source>
</evidence>
<dbReference type="AlphaFoldDB" id="A0A2H3G909"/>
<gene>
    <name evidence="2" type="ORF">FUG_LOCUS846</name>
    <name evidence="1" type="ORF">MDCFG202_LOCUS142969</name>
</gene>